<feature type="binding site" evidence="5">
    <location>
        <position position="73"/>
    </location>
    <ligand>
        <name>Zn(2+)</name>
        <dbReference type="ChEBI" id="CHEBI:29105"/>
    </ligand>
</feature>
<evidence type="ECO:0000256" key="4">
    <source>
        <dbReference type="ARBA" id="ARBA00022833"/>
    </source>
</evidence>
<dbReference type="InterPro" id="IPR000688">
    <property type="entry name" value="HypA/HybF"/>
</dbReference>
<protein>
    <recommendedName>
        <fullName evidence="5">Hydrogenase maturation factor HypA</fullName>
    </recommendedName>
</protein>
<dbReference type="EMBL" id="CP017781">
    <property type="protein sequence ID" value="AOZ69210.1"/>
    <property type="molecule type" value="Genomic_DNA"/>
</dbReference>
<dbReference type="NCBIfam" id="TIGR00100">
    <property type="entry name" value="hypA"/>
    <property type="match status" value="1"/>
</dbReference>
<proteinExistence type="inferred from homology"/>
<dbReference type="GO" id="GO:0051604">
    <property type="term" value="P:protein maturation"/>
    <property type="evidence" value="ECO:0007669"/>
    <property type="project" value="InterPro"/>
</dbReference>
<dbReference type="PROSITE" id="PS01249">
    <property type="entry name" value="HYPA"/>
    <property type="match status" value="1"/>
</dbReference>
<dbReference type="PIRSF" id="PIRSF004761">
    <property type="entry name" value="Hydrgn_mat_HypA"/>
    <property type="match status" value="1"/>
</dbReference>
<dbReference type="AlphaFoldDB" id="A0A1D9MBP2"/>
<comment type="similarity">
    <text evidence="1 5">Belongs to the HypA/HybF family.</text>
</comment>
<keyword evidence="4 5" id="KW-0862">Zinc</keyword>
<comment type="function">
    <text evidence="5">Involved in the maturation of [NiFe] hydrogenases. Required for nickel insertion into the metal center of the hydrogenase.</text>
</comment>
<evidence type="ECO:0000313" key="7">
    <source>
        <dbReference type="Proteomes" id="UP000176562"/>
    </source>
</evidence>
<dbReference type="RefSeq" id="WP_071166014.1">
    <property type="nucleotide sequence ID" value="NZ_CP017781.1"/>
</dbReference>
<accession>A0A1D9MBP2</accession>
<dbReference type="PANTHER" id="PTHR34535:SF3">
    <property type="entry name" value="HYDROGENASE MATURATION FACTOR HYPA"/>
    <property type="match status" value="1"/>
</dbReference>
<dbReference type="Pfam" id="PF01155">
    <property type="entry name" value="HypA"/>
    <property type="match status" value="1"/>
</dbReference>
<sequence>MHEMSIAEGIRTVLEDAAKANDFSKITRVRLEIGAFAGVERAALDFAFEVVMRGSVAEGAALEILDLPGRALCYDCAVEVEITDRLAPCPHCGGGRLLVQGGDEMRIKDLEVL</sequence>
<dbReference type="InterPro" id="IPR020538">
    <property type="entry name" value="Hydgase_Ni_incorp_HypA/HybF_CS"/>
</dbReference>
<keyword evidence="2 5" id="KW-0533">Nickel</keyword>
<keyword evidence="3 5" id="KW-0479">Metal-binding</keyword>
<evidence type="ECO:0000256" key="1">
    <source>
        <dbReference type="ARBA" id="ARBA00010748"/>
    </source>
</evidence>
<dbReference type="KEGG" id="rhp:LPB142_07660"/>
<evidence type="ECO:0000256" key="2">
    <source>
        <dbReference type="ARBA" id="ARBA00022596"/>
    </source>
</evidence>
<dbReference type="PANTHER" id="PTHR34535">
    <property type="entry name" value="HYDROGENASE MATURATION FACTOR HYPA"/>
    <property type="match status" value="1"/>
</dbReference>
<dbReference type="STRING" id="1850250.LPB142_07660"/>
<feature type="binding site" evidence="5">
    <location>
        <position position="92"/>
    </location>
    <ligand>
        <name>Zn(2+)</name>
        <dbReference type="ChEBI" id="CHEBI:29105"/>
    </ligand>
</feature>
<dbReference type="Proteomes" id="UP000176562">
    <property type="component" value="Chromosome"/>
</dbReference>
<dbReference type="GO" id="GO:0016151">
    <property type="term" value="F:nickel cation binding"/>
    <property type="evidence" value="ECO:0007669"/>
    <property type="project" value="UniProtKB-UniRule"/>
</dbReference>
<reference evidence="6 7" key="1">
    <citation type="submission" date="2016-10" db="EMBL/GenBank/DDBJ databases">
        <title>Rhodobacter sp. LPB0142, isolated from sea water.</title>
        <authorList>
            <person name="Kim E."/>
            <person name="Yi H."/>
        </authorList>
    </citation>
    <scope>NUCLEOTIDE SEQUENCE [LARGE SCALE GENOMIC DNA]</scope>
    <source>
        <strain evidence="6 7">LPB0142</strain>
    </source>
</reference>
<dbReference type="GO" id="GO:0008270">
    <property type="term" value="F:zinc ion binding"/>
    <property type="evidence" value="ECO:0007669"/>
    <property type="project" value="UniProtKB-UniRule"/>
</dbReference>
<organism evidence="6 7">
    <name type="scientific">Rhodobacter xanthinilyticus</name>
    <dbReference type="NCBI Taxonomy" id="1850250"/>
    <lineage>
        <taxon>Bacteria</taxon>
        <taxon>Pseudomonadati</taxon>
        <taxon>Pseudomonadota</taxon>
        <taxon>Alphaproteobacteria</taxon>
        <taxon>Rhodobacterales</taxon>
        <taxon>Rhodobacter group</taxon>
        <taxon>Rhodobacter</taxon>
    </lineage>
</organism>
<feature type="binding site" evidence="5">
    <location>
        <position position="76"/>
    </location>
    <ligand>
        <name>Zn(2+)</name>
        <dbReference type="ChEBI" id="CHEBI:29105"/>
    </ligand>
</feature>
<dbReference type="HAMAP" id="MF_00213">
    <property type="entry name" value="HypA_HybF"/>
    <property type="match status" value="1"/>
</dbReference>
<dbReference type="Gene3D" id="3.30.2320.80">
    <property type="match status" value="1"/>
</dbReference>
<evidence type="ECO:0000256" key="3">
    <source>
        <dbReference type="ARBA" id="ARBA00022723"/>
    </source>
</evidence>
<evidence type="ECO:0000256" key="5">
    <source>
        <dbReference type="HAMAP-Rule" id="MF_00213"/>
    </source>
</evidence>
<keyword evidence="7" id="KW-1185">Reference proteome</keyword>
<name>A0A1D9MBP2_9RHOB</name>
<feature type="binding site" evidence="5">
    <location>
        <position position="89"/>
    </location>
    <ligand>
        <name>Zn(2+)</name>
        <dbReference type="ChEBI" id="CHEBI:29105"/>
    </ligand>
</feature>
<feature type="binding site" evidence="5">
    <location>
        <position position="2"/>
    </location>
    <ligand>
        <name>Ni(2+)</name>
        <dbReference type="ChEBI" id="CHEBI:49786"/>
    </ligand>
</feature>
<evidence type="ECO:0000313" key="6">
    <source>
        <dbReference type="EMBL" id="AOZ69210.1"/>
    </source>
</evidence>
<gene>
    <name evidence="5" type="primary">hypA</name>
    <name evidence="6" type="ORF">LPB142_07660</name>
</gene>